<evidence type="ECO:0000256" key="5">
    <source>
        <dbReference type="ARBA" id="ARBA00022989"/>
    </source>
</evidence>
<keyword evidence="3 8" id="KW-0812">Transmembrane</keyword>
<comment type="caution">
    <text evidence="12">The sequence shown here is derived from an EMBL/GenBank/DDBJ whole genome shotgun (WGS) entry which is preliminary data.</text>
</comment>
<dbReference type="Pfam" id="PF01595">
    <property type="entry name" value="CNNM"/>
    <property type="match status" value="1"/>
</dbReference>
<evidence type="ECO:0000256" key="4">
    <source>
        <dbReference type="ARBA" id="ARBA00022737"/>
    </source>
</evidence>
<feature type="transmembrane region" description="Helical" evidence="9">
    <location>
        <begin position="98"/>
        <end position="119"/>
    </location>
</feature>
<dbReference type="InterPro" id="IPR046342">
    <property type="entry name" value="CBS_dom_sf"/>
</dbReference>
<evidence type="ECO:0000313" key="12">
    <source>
        <dbReference type="EMBL" id="MBB6033356.1"/>
    </source>
</evidence>
<dbReference type="AlphaFoldDB" id="A0A841FAR9"/>
<feature type="transmembrane region" description="Helical" evidence="9">
    <location>
        <begin position="6"/>
        <end position="28"/>
    </location>
</feature>
<evidence type="ECO:0000256" key="7">
    <source>
        <dbReference type="PROSITE-ProRule" id="PRU00703"/>
    </source>
</evidence>
<evidence type="ECO:0000256" key="3">
    <source>
        <dbReference type="ARBA" id="ARBA00022692"/>
    </source>
</evidence>
<dbReference type="InterPro" id="IPR051676">
    <property type="entry name" value="UPF0053_domain"/>
</dbReference>
<dbReference type="PANTHER" id="PTHR43099">
    <property type="entry name" value="UPF0053 PROTEIN YRKA"/>
    <property type="match status" value="1"/>
</dbReference>
<keyword evidence="13" id="KW-1185">Reference proteome</keyword>
<evidence type="ECO:0000313" key="13">
    <source>
        <dbReference type="Proteomes" id="UP000548476"/>
    </source>
</evidence>
<proteinExistence type="predicted"/>
<evidence type="ECO:0000256" key="2">
    <source>
        <dbReference type="ARBA" id="ARBA00022475"/>
    </source>
</evidence>
<name>A0A841FAR9_9ACTN</name>
<dbReference type="SMART" id="SM00116">
    <property type="entry name" value="CBS"/>
    <property type="match status" value="2"/>
</dbReference>
<evidence type="ECO:0000256" key="8">
    <source>
        <dbReference type="PROSITE-ProRule" id="PRU01193"/>
    </source>
</evidence>
<feature type="domain" description="CBS" evidence="10">
    <location>
        <begin position="279"/>
        <end position="336"/>
    </location>
</feature>
<dbReference type="Pfam" id="PF00571">
    <property type="entry name" value="CBS"/>
    <property type="match status" value="2"/>
</dbReference>
<sequence>MNTAWALIVSLFLLAANGFFVAAEFALISAKRHRLTELAADGSMSARLALRGSRHLTVTLAGAQLGITLCTLGLGALAKPAIAHLLDPALQALGLPSQVSYVVAFLVSIAVVVFLHMVVGEMAPKSWAISHPETSALAIAVPFEGYIWLTRPILAMLNGAANLSLRLAKVTPKDEIGESHKPEDLAVLLRQSREDGLLQEQQHRILSGVLRLRATTVEELMRPRHEVVTVEASADNDEVERVSLESGRSRLVALDGDRPLGIVHIRDALKNPGAGATDLLTRPLTLPRDTPISRAVATMRAERAQVALVTGDDGGLLGLVALEDLLEQVLGDFEDETDAGLGGANETA</sequence>
<dbReference type="EMBL" id="JACHGT010000002">
    <property type="protein sequence ID" value="MBB6033356.1"/>
    <property type="molecule type" value="Genomic_DNA"/>
</dbReference>
<dbReference type="RefSeq" id="WP_184786223.1">
    <property type="nucleotide sequence ID" value="NZ_JACHGT010000002.1"/>
</dbReference>
<dbReference type="InterPro" id="IPR000644">
    <property type="entry name" value="CBS_dom"/>
</dbReference>
<feature type="domain" description="CNNM transmembrane" evidence="11">
    <location>
        <begin position="1"/>
        <end position="202"/>
    </location>
</feature>
<organism evidence="12 13">
    <name type="scientific">Phytomonospora endophytica</name>
    <dbReference type="NCBI Taxonomy" id="714109"/>
    <lineage>
        <taxon>Bacteria</taxon>
        <taxon>Bacillati</taxon>
        <taxon>Actinomycetota</taxon>
        <taxon>Actinomycetes</taxon>
        <taxon>Micromonosporales</taxon>
        <taxon>Micromonosporaceae</taxon>
        <taxon>Phytomonospora</taxon>
    </lineage>
</organism>
<keyword evidence="2" id="KW-1003">Cell membrane</keyword>
<feature type="transmembrane region" description="Helical" evidence="9">
    <location>
        <begin position="56"/>
        <end position="78"/>
    </location>
</feature>
<keyword evidence="6 8" id="KW-0472">Membrane</keyword>
<evidence type="ECO:0000256" key="9">
    <source>
        <dbReference type="SAM" id="Phobius"/>
    </source>
</evidence>
<protein>
    <submittedName>
        <fullName evidence="12">CBS domain containing-hemolysin-like protein</fullName>
    </submittedName>
</protein>
<gene>
    <name evidence="12" type="ORF">HNR73_001203</name>
</gene>
<dbReference type="CDD" id="cd04590">
    <property type="entry name" value="CBS_pair_CorC_HlyC_assoc"/>
    <property type="match status" value="1"/>
</dbReference>
<dbReference type="InterPro" id="IPR002550">
    <property type="entry name" value="CNNM"/>
</dbReference>
<accession>A0A841FAR9</accession>
<dbReference type="Proteomes" id="UP000548476">
    <property type="component" value="Unassembled WGS sequence"/>
</dbReference>
<evidence type="ECO:0000256" key="6">
    <source>
        <dbReference type="ARBA" id="ARBA00023136"/>
    </source>
</evidence>
<dbReference type="GO" id="GO:0005886">
    <property type="term" value="C:plasma membrane"/>
    <property type="evidence" value="ECO:0007669"/>
    <property type="project" value="UniProtKB-SubCell"/>
</dbReference>
<keyword evidence="7" id="KW-0129">CBS domain</keyword>
<dbReference type="InterPro" id="IPR044751">
    <property type="entry name" value="Ion_transp-like_CBS"/>
</dbReference>
<dbReference type="PROSITE" id="PS51371">
    <property type="entry name" value="CBS"/>
    <property type="match status" value="1"/>
</dbReference>
<keyword evidence="4" id="KW-0677">Repeat</keyword>
<keyword evidence="5 8" id="KW-1133">Transmembrane helix</keyword>
<comment type="subcellular location">
    <subcellularLocation>
        <location evidence="1">Cell membrane</location>
        <topology evidence="1">Multi-pass membrane protein</topology>
    </subcellularLocation>
</comment>
<dbReference type="SUPFAM" id="SSF54631">
    <property type="entry name" value="CBS-domain pair"/>
    <property type="match status" value="1"/>
</dbReference>
<evidence type="ECO:0000259" key="10">
    <source>
        <dbReference type="PROSITE" id="PS51371"/>
    </source>
</evidence>
<dbReference type="PANTHER" id="PTHR43099:SF5">
    <property type="entry name" value="HLYC_CORC FAMILY TRANSPORTER"/>
    <property type="match status" value="1"/>
</dbReference>
<dbReference type="PROSITE" id="PS51846">
    <property type="entry name" value="CNNM"/>
    <property type="match status" value="1"/>
</dbReference>
<dbReference type="Gene3D" id="3.10.580.10">
    <property type="entry name" value="CBS-domain"/>
    <property type="match status" value="1"/>
</dbReference>
<evidence type="ECO:0000256" key="1">
    <source>
        <dbReference type="ARBA" id="ARBA00004651"/>
    </source>
</evidence>
<reference evidence="12 13" key="1">
    <citation type="submission" date="2020-08" db="EMBL/GenBank/DDBJ databases">
        <title>Genomic Encyclopedia of Type Strains, Phase IV (KMG-IV): sequencing the most valuable type-strain genomes for metagenomic binning, comparative biology and taxonomic classification.</title>
        <authorList>
            <person name="Goeker M."/>
        </authorList>
    </citation>
    <scope>NUCLEOTIDE SEQUENCE [LARGE SCALE GENOMIC DNA]</scope>
    <source>
        <strain evidence="12 13">YIM 65646</strain>
    </source>
</reference>
<evidence type="ECO:0000259" key="11">
    <source>
        <dbReference type="PROSITE" id="PS51846"/>
    </source>
</evidence>